<dbReference type="Gene3D" id="2.60.40.10">
    <property type="entry name" value="Immunoglobulins"/>
    <property type="match status" value="2"/>
</dbReference>
<evidence type="ECO:0000313" key="4">
    <source>
        <dbReference type="Proteomes" id="UP000199306"/>
    </source>
</evidence>
<keyword evidence="4" id="KW-1185">Reference proteome</keyword>
<proteinExistence type="predicted"/>
<gene>
    <name evidence="3" type="ORF">SAMN04515674_10678</name>
</gene>
<dbReference type="InterPro" id="IPR013783">
    <property type="entry name" value="Ig-like_fold"/>
</dbReference>
<accession>A0A1I5TJF9</accession>
<reference evidence="3 4" key="1">
    <citation type="submission" date="2016-10" db="EMBL/GenBank/DDBJ databases">
        <authorList>
            <person name="de Groot N.N."/>
        </authorList>
    </citation>
    <scope>NUCLEOTIDE SEQUENCE [LARGE SCALE GENOMIC DNA]</scope>
    <source>
        <strain evidence="4">E92,LMG 26720,CCM 7988</strain>
    </source>
</reference>
<dbReference type="RefSeq" id="WP_092017203.1">
    <property type="nucleotide sequence ID" value="NZ_FOXH01000006.1"/>
</dbReference>
<feature type="chain" id="PRO_5011573041" evidence="1">
    <location>
        <begin position="19"/>
        <end position="352"/>
    </location>
</feature>
<keyword evidence="1" id="KW-0732">Signal</keyword>
<protein>
    <submittedName>
        <fullName evidence="3">IPT/TIG domain-containing protein</fullName>
    </submittedName>
</protein>
<evidence type="ECO:0000259" key="2">
    <source>
        <dbReference type="SMART" id="SM00429"/>
    </source>
</evidence>
<dbReference type="Pfam" id="PF01833">
    <property type="entry name" value="TIG"/>
    <property type="match status" value="2"/>
</dbReference>
<dbReference type="InterPro" id="IPR008979">
    <property type="entry name" value="Galactose-bd-like_sf"/>
</dbReference>
<dbReference type="Proteomes" id="UP000199306">
    <property type="component" value="Unassembled WGS sequence"/>
</dbReference>
<dbReference type="InterPro" id="IPR014756">
    <property type="entry name" value="Ig_E-set"/>
</dbReference>
<dbReference type="EMBL" id="FOXH01000006">
    <property type="protein sequence ID" value="SFP83204.1"/>
    <property type="molecule type" value="Genomic_DNA"/>
</dbReference>
<dbReference type="CDD" id="cd00102">
    <property type="entry name" value="IPT"/>
    <property type="match status" value="1"/>
</dbReference>
<organism evidence="3 4">
    <name type="scientific">Pseudarcicella hirudinis</name>
    <dbReference type="NCBI Taxonomy" id="1079859"/>
    <lineage>
        <taxon>Bacteria</taxon>
        <taxon>Pseudomonadati</taxon>
        <taxon>Bacteroidota</taxon>
        <taxon>Cytophagia</taxon>
        <taxon>Cytophagales</taxon>
        <taxon>Flectobacillaceae</taxon>
        <taxon>Pseudarcicella</taxon>
    </lineage>
</organism>
<dbReference type="SUPFAM" id="SSF81296">
    <property type="entry name" value="E set domains"/>
    <property type="match status" value="2"/>
</dbReference>
<dbReference type="InterPro" id="IPR002909">
    <property type="entry name" value="IPT_dom"/>
</dbReference>
<feature type="domain" description="IPT/TIG" evidence="2">
    <location>
        <begin position="33"/>
        <end position="116"/>
    </location>
</feature>
<sequence length="352" mass="37651">MKSIFSKIVLLTFMSGFALLTACSDGDTIKPGTPKADRIAPDSAAGGSVLTLTGSGLGQMRSIVFENGNVPTGLNPSFNTENAIVFRVPDTANGGLQKITFTNVDGKSVSIPFKVIALPSVSSVTSNDFTGGDEITLTGNNLADVSSVRLSGTTTAATVLSKSKKQLVIKMPVTSDGRTSLDIVNSSGLLKTTQEFVNVDKAFQIFTDGYGDGFADGSWGDAGVISSTIYKYGKKSIGKTYASGNWHVFGFANWNTGVTYSADYKFLTFWVKGASADYSLYISSDQGIDGFGSFNESNKINVPANVWTYYKIPVSTLKLWANGNKFNQLGFRIKGPDTQNETFYIDNLLLVK</sequence>
<dbReference type="SMART" id="SM00429">
    <property type="entry name" value="IPT"/>
    <property type="match status" value="2"/>
</dbReference>
<feature type="domain" description="IPT/TIG" evidence="2">
    <location>
        <begin position="118"/>
        <end position="197"/>
    </location>
</feature>
<name>A0A1I5TJF9_9BACT</name>
<feature type="signal peptide" evidence="1">
    <location>
        <begin position="1"/>
        <end position="18"/>
    </location>
</feature>
<dbReference type="STRING" id="1079859.SAMN04515674_10678"/>
<dbReference type="OrthoDB" id="660167at2"/>
<evidence type="ECO:0000256" key="1">
    <source>
        <dbReference type="SAM" id="SignalP"/>
    </source>
</evidence>
<dbReference type="PROSITE" id="PS51257">
    <property type="entry name" value="PROKAR_LIPOPROTEIN"/>
    <property type="match status" value="1"/>
</dbReference>
<dbReference type="AlphaFoldDB" id="A0A1I5TJF9"/>
<evidence type="ECO:0000313" key="3">
    <source>
        <dbReference type="EMBL" id="SFP83204.1"/>
    </source>
</evidence>
<dbReference type="SUPFAM" id="SSF49785">
    <property type="entry name" value="Galactose-binding domain-like"/>
    <property type="match status" value="1"/>
</dbReference>